<evidence type="ECO:0000313" key="3">
    <source>
        <dbReference type="Proteomes" id="UP000480178"/>
    </source>
</evidence>
<feature type="domain" description="Copper-binding protein MbnP-like" evidence="1">
    <location>
        <begin position="30"/>
        <end position="212"/>
    </location>
</feature>
<dbReference type="AlphaFoldDB" id="A0A6C0GL57"/>
<proteinExistence type="predicted"/>
<organism evidence="2 3">
    <name type="scientific">Rhodocytophaga rosea</name>
    <dbReference type="NCBI Taxonomy" id="2704465"/>
    <lineage>
        <taxon>Bacteria</taxon>
        <taxon>Pseudomonadati</taxon>
        <taxon>Bacteroidota</taxon>
        <taxon>Cytophagia</taxon>
        <taxon>Cytophagales</taxon>
        <taxon>Rhodocytophagaceae</taxon>
        <taxon>Rhodocytophaga</taxon>
    </lineage>
</organism>
<name>A0A6C0GL57_9BACT</name>
<sequence>MKQVRYSLCIVFILLLSGFVPEDTKVIPPSDLTLQIQPMFGKEKLQLNQIYTTLLGDKISITRFKFYLSNIALTKADGSIWRQKNSYHLIEISEDTEPVTIVSLPDVPPGKYTKLSFAIGVDSLNNHSGEQAGVLDPDYGMFWMWETGYVFFKCEGFYHQPDGAKGPIVYHIGREQCYRQVTLNLKELTVSQNSSSTLQIQADAARVFGGFSGAALDVKMPTDQSSVSVMGGKTAPSIASNYREMFVVIP</sequence>
<dbReference type="EMBL" id="CP048222">
    <property type="protein sequence ID" value="QHT68372.1"/>
    <property type="molecule type" value="Genomic_DNA"/>
</dbReference>
<evidence type="ECO:0000259" key="1">
    <source>
        <dbReference type="Pfam" id="PF20243"/>
    </source>
</evidence>
<gene>
    <name evidence="2" type="ORF">GXP67_17855</name>
</gene>
<dbReference type="RefSeq" id="WP_162444386.1">
    <property type="nucleotide sequence ID" value="NZ_CP048222.1"/>
</dbReference>
<dbReference type="InterPro" id="IPR046863">
    <property type="entry name" value="MbnP-like_dom"/>
</dbReference>
<keyword evidence="3" id="KW-1185">Reference proteome</keyword>
<dbReference type="Pfam" id="PF20243">
    <property type="entry name" value="MbnP"/>
    <property type="match status" value="1"/>
</dbReference>
<dbReference type="Proteomes" id="UP000480178">
    <property type="component" value="Chromosome"/>
</dbReference>
<dbReference type="KEGG" id="rhoz:GXP67_17855"/>
<protein>
    <recommendedName>
        <fullName evidence="1">Copper-binding protein MbnP-like domain-containing protein</fullName>
    </recommendedName>
</protein>
<accession>A0A6C0GL57</accession>
<reference evidence="2 3" key="1">
    <citation type="submission" date="2020-01" db="EMBL/GenBank/DDBJ databases">
        <authorList>
            <person name="Kim M.K."/>
        </authorList>
    </citation>
    <scope>NUCLEOTIDE SEQUENCE [LARGE SCALE GENOMIC DNA]</scope>
    <source>
        <strain evidence="2 3">172606-1</strain>
    </source>
</reference>
<evidence type="ECO:0000313" key="2">
    <source>
        <dbReference type="EMBL" id="QHT68372.1"/>
    </source>
</evidence>